<proteinExistence type="predicted"/>
<dbReference type="PATRIC" id="fig|751945.3.peg.2225"/>
<keyword evidence="1" id="KW-0614">Plasmid</keyword>
<dbReference type="AlphaFoldDB" id="K7QYY5"/>
<accession>K7QYY5</accession>
<organism evidence="1 2">
    <name type="scientific">Thermus oshimai JL-2</name>
    <dbReference type="NCBI Taxonomy" id="751945"/>
    <lineage>
        <taxon>Bacteria</taxon>
        <taxon>Thermotogati</taxon>
        <taxon>Deinococcota</taxon>
        <taxon>Deinococci</taxon>
        <taxon>Thermales</taxon>
        <taxon>Thermaceae</taxon>
        <taxon>Thermus</taxon>
    </lineage>
</organism>
<keyword evidence="2" id="KW-1185">Reference proteome</keyword>
<dbReference type="EMBL" id="CP003250">
    <property type="protein sequence ID" value="AFV77273.1"/>
    <property type="molecule type" value="Genomic_DNA"/>
</dbReference>
<dbReference type="HOGENOM" id="CLU_1824430_0_0_0"/>
<name>K7QYY5_THEOS</name>
<gene>
    <name evidence="1" type="ORF">Theos_2284</name>
</gene>
<evidence type="ECO:0008006" key="3">
    <source>
        <dbReference type="Google" id="ProtNLM"/>
    </source>
</evidence>
<evidence type="ECO:0000313" key="2">
    <source>
        <dbReference type="Proteomes" id="UP000000211"/>
    </source>
</evidence>
<evidence type="ECO:0000313" key="1">
    <source>
        <dbReference type="EMBL" id="AFV77273.1"/>
    </source>
</evidence>
<protein>
    <recommendedName>
        <fullName evidence="3">YbjN domain-containing protein</fullName>
    </recommendedName>
</protein>
<sequence>MLSMQKVVQDLSAFVKSQGWTIRLQKVDEDGDGIVAFSPKDGFNLTLMVSPEQDGLFFYILGGAYSSKEFAGLSLEALALAVTSKIKAAKCFTDNDGDLHFRIEGFTHDPATLPPILPRLVKVLDDATDIAAAFRLFRGLLGR</sequence>
<dbReference type="Proteomes" id="UP000000211">
    <property type="component" value="Plasmid pTHEOS01"/>
</dbReference>
<geneLocation type="plasmid" evidence="1 2">
    <name>pTHEOS01</name>
</geneLocation>
<reference evidence="1 2" key="1">
    <citation type="journal article" date="2013" name="Genome Announc.">
        <title>Whole Genome Sequencing of Thermus oshimai JL-2 and Thermus thermophilus JL-18, Incomplete Denitrifiers from the United States Great Basin.</title>
        <authorList>
            <person name="Murugapiran S.K."/>
            <person name="Huntemann M."/>
            <person name="Wei C.L."/>
            <person name="Han J."/>
            <person name="Detter J.C."/>
            <person name="Han C.S."/>
            <person name="Erkkila T.H."/>
            <person name="Teshima H."/>
            <person name="Chen A."/>
            <person name="Kyrpides N."/>
            <person name="Mavrommatis K."/>
            <person name="Markowitz V."/>
            <person name="Szeto E."/>
            <person name="Ivanova N."/>
            <person name="Pagani I."/>
            <person name="Lam J."/>
            <person name="McDonald A.I."/>
            <person name="Dodsworth J.A."/>
            <person name="Pati A."/>
            <person name="Goodwin L."/>
            <person name="Peters L."/>
            <person name="Pitluck S."/>
            <person name="Woyke T."/>
            <person name="Hedlund B.P."/>
        </authorList>
    </citation>
    <scope>NUCLEOTIDE SEQUENCE</scope>
    <source>
        <strain evidence="1 2">JL-2</strain>
        <plasmid evidence="1">pTHEOS01</plasmid>
    </source>
</reference>
<dbReference type="KEGG" id="tos:Theos_2284"/>